<evidence type="ECO:0000313" key="4">
    <source>
        <dbReference type="Proteomes" id="UP000664795"/>
    </source>
</evidence>
<dbReference type="Proteomes" id="UP000664795">
    <property type="component" value="Unassembled WGS sequence"/>
</dbReference>
<dbReference type="EMBL" id="JAFMYU010000035">
    <property type="protein sequence ID" value="MBO0934677.1"/>
    <property type="molecule type" value="Genomic_DNA"/>
</dbReference>
<name>A0A939G911_9BACT</name>
<dbReference type="Gene3D" id="1.50.10.10">
    <property type="match status" value="1"/>
</dbReference>
<comment type="similarity">
    <text evidence="1">Belongs to the N-acylglucosamine 2-epimerase family.</text>
</comment>
<dbReference type="InterPro" id="IPR008928">
    <property type="entry name" value="6-hairpin_glycosidase_sf"/>
</dbReference>
<accession>A0A939G911</accession>
<protein>
    <submittedName>
        <fullName evidence="3">AGE family epimerase/isomerase</fullName>
    </submittedName>
</protein>
<dbReference type="GO" id="GO:0005975">
    <property type="term" value="P:carbohydrate metabolic process"/>
    <property type="evidence" value="ECO:0007669"/>
    <property type="project" value="InterPro"/>
</dbReference>
<reference evidence="3 4" key="1">
    <citation type="submission" date="2021-03" db="EMBL/GenBank/DDBJ databases">
        <title>Fibrella sp. HMF5036 genome sequencing and assembly.</title>
        <authorList>
            <person name="Kang H."/>
            <person name="Kim H."/>
            <person name="Bae S."/>
            <person name="Joh K."/>
        </authorList>
    </citation>
    <scope>NUCLEOTIDE SEQUENCE [LARGE SCALE GENOMIC DNA]</scope>
    <source>
        <strain evidence="3 4">HMF5036</strain>
    </source>
</reference>
<evidence type="ECO:0000313" key="3">
    <source>
        <dbReference type="EMBL" id="MBO0934677.1"/>
    </source>
</evidence>
<keyword evidence="4" id="KW-1185">Reference proteome</keyword>
<keyword evidence="2" id="KW-0413">Isomerase</keyword>
<dbReference type="SUPFAM" id="SSF48208">
    <property type="entry name" value="Six-hairpin glycosidases"/>
    <property type="match status" value="1"/>
</dbReference>
<sequence length="423" mass="46874">MLDFHKIAADCQQALVHDLVPFWLRYACDGIGGGYFDLLTATGQAIEADKQVARQAEQVWAFAYLYTTLGADPDWLDHAQHGADFLAQFAHTDRMACYTRLDRMGRPAAPTHGPITHDPLTGARVASAYAQMHLATADDQWAMLAKQTLHVALRHYQTSREKALAATTGPITLRHLSGPVALLRALVDVRPLFSLPDWKEATEPLLDEILNEFVDKRQDILREWVLPGGAFSHTPEGRRVSTGLTMEATDLLVDVGVMLGNRKLTLQAMTECLRQCQWAWQGPTDNQTGRDITRTVVPDSAIQGLVQWVDWKDLPMTFAGADHRLASVHALALAALANGYLHTRHPDAPRWLKRIADFALNQFPDHEHQAWHMALTAKNQPTSSFKAITDEGCYALIRGLASTAQYADQCAKLQPVGSRVAGH</sequence>
<dbReference type="InterPro" id="IPR012341">
    <property type="entry name" value="6hp_glycosidase-like_sf"/>
</dbReference>
<evidence type="ECO:0000256" key="2">
    <source>
        <dbReference type="ARBA" id="ARBA00023235"/>
    </source>
</evidence>
<evidence type="ECO:0000256" key="1">
    <source>
        <dbReference type="ARBA" id="ARBA00008558"/>
    </source>
</evidence>
<dbReference type="Pfam" id="PF07221">
    <property type="entry name" value="GlcNAc_2-epim"/>
    <property type="match status" value="1"/>
</dbReference>
<proteinExistence type="inferred from homology"/>
<organism evidence="3 4">
    <name type="scientific">Fibrella aquatilis</name>
    <dbReference type="NCBI Taxonomy" id="2817059"/>
    <lineage>
        <taxon>Bacteria</taxon>
        <taxon>Pseudomonadati</taxon>
        <taxon>Bacteroidota</taxon>
        <taxon>Cytophagia</taxon>
        <taxon>Cytophagales</taxon>
        <taxon>Spirosomataceae</taxon>
        <taxon>Fibrella</taxon>
    </lineage>
</organism>
<dbReference type="RefSeq" id="WP_207338642.1">
    <property type="nucleotide sequence ID" value="NZ_JAFMYU010000035.1"/>
</dbReference>
<gene>
    <name evidence="3" type="ORF">J2I48_26950</name>
</gene>
<dbReference type="InterPro" id="IPR010819">
    <property type="entry name" value="AGE/CE"/>
</dbReference>
<dbReference type="PANTHER" id="PTHR15108">
    <property type="entry name" value="N-ACYLGLUCOSAMINE-2-EPIMERASE"/>
    <property type="match status" value="1"/>
</dbReference>
<dbReference type="GO" id="GO:0016853">
    <property type="term" value="F:isomerase activity"/>
    <property type="evidence" value="ECO:0007669"/>
    <property type="project" value="UniProtKB-KW"/>
</dbReference>
<dbReference type="AlphaFoldDB" id="A0A939G911"/>
<comment type="caution">
    <text evidence="3">The sequence shown here is derived from an EMBL/GenBank/DDBJ whole genome shotgun (WGS) entry which is preliminary data.</text>
</comment>